<evidence type="ECO:0000313" key="3">
    <source>
        <dbReference type="EMBL" id="NKX55634.1"/>
    </source>
</evidence>
<feature type="domain" description="N-acetyltransferase" evidence="1">
    <location>
        <begin position="1"/>
        <end position="97"/>
    </location>
</feature>
<gene>
    <name evidence="3" type="ORF">HGG74_14030</name>
</gene>
<keyword evidence="3" id="KW-0808">Transferase</keyword>
<organism evidence="3 4">
    <name type="scientific">Arthrobacter mobilis</name>
    <dbReference type="NCBI Taxonomy" id="2724944"/>
    <lineage>
        <taxon>Bacteria</taxon>
        <taxon>Bacillati</taxon>
        <taxon>Actinomycetota</taxon>
        <taxon>Actinomycetes</taxon>
        <taxon>Micrococcales</taxon>
        <taxon>Micrococcaceae</taxon>
        <taxon>Arthrobacter</taxon>
    </lineage>
</organism>
<dbReference type="InterPro" id="IPR000182">
    <property type="entry name" value="GNAT_dom"/>
</dbReference>
<comment type="caution">
    <text evidence="3">The sequence shown here is derived from an EMBL/GenBank/DDBJ whole genome shotgun (WGS) entry which is preliminary data.</text>
</comment>
<dbReference type="PROSITE" id="PS51186">
    <property type="entry name" value="GNAT"/>
    <property type="match status" value="1"/>
</dbReference>
<reference evidence="3 4" key="1">
    <citation type="submission" date="2020-04" db="EMBL/GenBank/DDBJ databases">
        <title>Arthrobacter sp. nov.</title>
        <authorList>
            <person name="Liu S."/>
        </authorList>
    </citation>
    <scope>NUCLEOTIDE SEQUENCE [LARGE SCALE GENOMIC DNA]</scope>
    <source>
        <strain evidence="3 4">E918</strain>
    </source>
</reference>
<evidence type="ECO:0000259" key="2">
    <source>
        <dbReference type="PROSITE" id="PS51729"/>
    </source>
</evidence>
<dbReference type="Pfam" id="PF14542">
    <property type="entry name" value="Acetyltransf_CG"/>
    <property type="match status" value="1"/>
</dbReference>
<evidence type="ECO:0000313" key="4">
    <source>
        <dbReference type="Proteomes" id="UP000544090"/>
    </source>
</evidence>
<dbReference type="EMBL" id="JAAZSQ010000014">
    <property type="protein sequence ID" value="NKX55634.1"/>
    <property type="molecule type" value="Genomic_DNA"/>
</dbReference>
<keyword evidence="4" id="KW-1185">Reference proteome</keyword>
<dbReference type="InterPro" id="IPR045057">
    <property type="entry name" value="Gcn5-rel_NAT"/>
</dbReference>
<dbReference type="PANTHER" id="PTHR31435">
    <property type="entry name" value="PROTEIN NATD1"/>
    <property type="match status" value="1"/>
</dbReference>
<dbReference type="PANTHER" id="PTHR31435:SF10">
    <property type="entry name" value="BSR4717 PROTEIN"/>
    <property type="match status" value="1"/>
</dbReference>
<dbReference type="PROSITE" id="PS51729">
    <property type="entry name" value="GNAT_YJDJ"/>
    <property type="match status" value="1"/>
</dbReference>
<dbReference type="InterPro" id="IPR016181">
    <property type="entry name" value="Acyl_CoA_acyltransferase"/>
</dbReference>
<dbReference type="InterPro" id="IPR031165">
    <property type="entry name" value="GNAT_YJDJ"/>
</dbReference>
<dbReference type="SUPFAM" id="SSF55729">
    <property type="entry name" value="Acyl-CoA N-acyltransferases (Nat)"/>
    <property type="match status" value="1"/>
</dbReference>
<evidence type="ECO:0000259" key="1">
    <source>
        <dbReference type="PROSITE" id="PS51186"/>
    </source>
</evidence>
<dbReference type="CDD" id="cd04301">
    <property type="entry name" value="NAT_SF"/>
    <property type="match status" value="1"/>
</dbReference>
<accession>A0A7X6HG82</accession>
<feature type="domain" description="N-acetyltransferase" evidence="2">
    <location>
        <begin position="4"/>
        <end position="90"/>
    </location>
</feature>
<dbReference type="AlphaFoldDB" id="A0A7X6HG82"/>
<dbReference type="Gene3D" id="3.40.630.30">
    <property type="match status" value="1"/>
</dbReference>
<protein>
    <submittedName>
        <fullName evidence="3">N-acetyltransferase</fullName>
    </submittedName>
</protein>
<proteinExistence type="predicted"/>
<sequence length="97" mass="11098">MDIVHNPERRRYELRDDGVVIGFTKYRRAGGKVVFIHTEVDEDYAGQGLASKLARFALADVRASGRRIVPVCPYIASWLRTHHDFDDLVDWPAEQEG</sequence>
<name>A0A7X6HG82_9MICC</name>
<dbReference type="GO" id="GO:0016747">
    <property type="term" value="F:acyltransferase activity, transferring groups other than amino-acyl groups"/>
    <property type="evidence" value="ECO:0007669"/>
    <property type="project" value="InterPro"/>
</dbReference>
<dbReference type="Proteomes" id="UP000544090">
    <property type="component" value="Unassembled WGS sequence"/>
</dbReference>